<feature type="transmembrane region" description="Helical" evidence="2">
    <location>
        <begin position="234"/>
        <end position="252"/>
    </location>
</feature>
<keyword evidence="1" id="KW-0378">Hydrolase</keyword>
<dbReference type="AlphaFoldDB" id="A0A6J7GWN2"/>
<keyword evidence="2" id="KW-1133">Transmembrane helix</keyword>
<organism evidence="4">
    <name type="scientific">freshwater metagenome</name>
    <dbReference type="NCBI Taxonomy" id="449393"/>
    <lineage>
        <taxon>unclassified sequences</taxon>
        <taxon>metagenomes</taxon>
        <taxon>ecological metagenomes</taxon>
    </lineage>
</organism>
<keyword evidence="2" id="KW-0812">Transmembrane</keyword>
<dbReference type="EMBL" id="CAEZYR010000014">
    <property type="protein sequence ID" value="CAB4732698.1"/>
    <property type="molecule type" value="Genomic_DNA"/>
</dbReference>
<evidence type="ECO:0000313" key="4">
    <source>
        <dbReference type="EMBL" id="CAB4909025.1"/>
    </source>
</evidence>
<proteinExistence type="predicted"/>
<evidence type="ECO:0000313" key="5">
    <source>
        <dbReference type="EMBL" id="CAB5028094.1"/>
    </source>
</evidence>
<dbReference type="Pfam" id="PF04203">
    <property type="entry name" value="Sortase"/>
    <property type="match status" value="1"/>
</dbReference>
<protein>
    <submittedName>
        <fullName evidence="4">Unannotated protein</fullName>
    </submittedName>
</protein>
<evidence type="ECO:0000313" key="3">
    <source>
        <dbReference type="EMBL" id="CAB4732698.1"/>
    </source>
</evidence>
<dbReference type="SUPFAM" id="SSF63817">
    <property type="entry name" value="Sortase"/>
    <property type="match status" value="1"/>
</dbReference>
<dbReference type="GO" id="GO:0016787">
    <property type="term" value="F:hydrolase activity"/>
    <property type="evidence" value="ECO:0007669"/>
    <property type="project" value="UniProtKB-KW"/>
</dbReference>
<evidence type="ECO:0000256" key="2">
    <source>
        <dbReference type="SAM" id="Phobius"/>
    </source>
</evidence>
<feature type="transmembrane region" description="Helical" evidence="2">
    <location>
        <begin position="258"/>
        <end position="282"/>
    </location>
</feature>
<dbReference type="Gene3D" id="2.40.260.10">
    <property type="entry name" value="Sortase"/>
    <property type="match status" value="1"/>
</dbReference>
<dbReference type="InterPro" id="IPR005754">
    <property type="entry name" value="Sortase"/>
</dbReference>
<accession>A0A6J7GWN2</accession>
<gene>
    <name evidence="3" type="ORF">UFOPK2754_00593</name>
    <name evidence="4" type="ORF">UFOPK3543_01361</name>
    <name evidence="5" type="ORF">UFOPK3967_03212</name>
</gene>
<dbReference type="EMBL" id="CAFBMH010000043">
    <property type="protein sequence ID" value="CAB4909025.1"/>
    <property type="molecule type" value="Genomic_DNA"/>
</dbReference>
<dbReference type="InterPro" id="IPR023365">
    <property type="entry name" value="Sortase_dom-sf"/>
</dbReference>
<dbReference type="EMBL" id="CAFBOS010000341">
    <property type="protein sequence ID" value="CAB5028094.1"/>
    <property type="molecule type" value="Genomic_DNA"/>
</dbReference>
<sequence>MAGLMAAPRRSSFTRRLRATTIASRLLVDGRWRRTVVVLVIGIVVLVTYEKLAVEFMHDRRQDALVSQFTNAPTSDKLAFGDAVAVLQIPKISVNTIVSEGESHATLRGGPAHRRSSVMPGARGNAVIVGKAFRYGEPFARLEELAAGSEIYVKLRASDPVRYLVDTVERLPRNDATPFESTDDATLTLVTSTTRLGGESVIVRATASSDAALVDTPAGSVAAASDDRVSFTDLTVVAIWAAVCASLAWVVSRSPLRLGGIVRVAIFAPIVALAALQFALALERLVPTTV</sequence>
<evidence type="ECO:0000256" key="1">
    <source>
        <dbReference type="ARBA" id="ARBA00022801"/>
    </source>
</evidence>
<name>A0A6J7GWN2_9ZZZZ</name>
<keyword evidence="2" id="KW-0472">Membrane</keyword>
<reference evidence="4" key="1">
    <citation type="submission" date="2020-05" db="EMBL/GenBank/DDBJ databases">
        <authorList>
            <person name="Chiriac C."/>
            <person name="Salcher M."/>
            <person name="Ghai R."/>
            <person name="Kavagutti S V."/>
        </authorList>
    </citation>
    <scope>NUCLEOTIDE SEQUENCE</scope>
</reference>